<keyword evidence="2" id="KW-0812">Transmembrane</keyword>
<organism evidence="3 4">
    <name type="scientific">Paraburkholderia dioscoreae</name>
    <dbReference type="NCBI Taxonomy" id="2604047"/>
    <lineage>
        <taxon>Bacteria</taxon>
        <taxon>Pseudomonadati</taxon>
        <taxon>Pseudomonadota</taxon>
        <taxon>Betaproteobacteria</taxon>
        <taxon>Burkholderiales</taxon>
        <taxon>Burkholderiaceae</taxon>
        <taxon>Paraburkholderia</taxon>
    </lineage>
</organism>
<feature type="transmembrane region" description="Helical" evidence="2">
    <location>
        <begin position="13"/>
        <end position="30"/>
    </location>
</feature>
<dbReference type="KEGG" id="pdio:PDMSB3_3513"/>
<proteinExistence type="predicted"/>
<feature type="region of interest" description="Disordered" evidence="1">
    <location>
        <begin position="126"/>
        <end position="161"/>
    </location>
</feature>
<dbReference type="EMBL" id="LR699553">
    <property type="protein sequence ID" value="VVD29969.1"/>
    <property type="molecule type" value="Genomic_DNA"/>
</dbReference>
<keyword evidence="2" id="KW-1133">Transmembrane helix</keyword>
<keyword evidence="4" id="KW-1185">Reference proteome</keyword>
<feature type="compositionally biased region" description="Basic and acidic residues" evidence="1">
    <location>
        <begin position="136"/>
        <end position="153"/>
    </location>
</feature>
<gene>
    <name evidence="3" type="ORF">PDMSB3_3513</name>
</gene>
<reference evidence="3 4" key="1">
    <citation type="submission" date="2019-08" db="EMBL/GenBank/DDBJ databases">
        <authorList>
            <person name="Herpell B J."/>
        </authorList>
    </citation>
    <scope>NUCLEOTIDE SEQUENCE [LARGE SCALE GENOMIC DNA]</scope>
    <source>
        <strain evidence="4">Msb3</strain>
    </source>
</reference>
<accession>A0A5Q4ZET4</accession>
<dbReference type="RefSeq" id="WP_165186948.1">
    <property type="nucleotide sequence ID" value="NZ_LR699553.1"/>
</dbReference>
<evidence type="ECO:0000256" key="2">
    <source>
        <dbReference type="SAM" id="Phobius"/>
    </source>
</evidence>
<protein>
    <submittedName>
        <fullName evidence="3">Uncharacterized protein</fullName>
    </submittedName>
</protein>
<sequence>MASNQTFQDLLKGVGSVVTSGIGAYLALLLKDRFDKRGQSRTADLEEYKKVTSFLTERVIAALDNPDFLGGTLQSEFWGQLNDLLGAYEAKRELIFHDQHLNARFHAIRNLTAGFVEAVAQYTVNEGNPPRMTTRPRADRVYPSDESRKRSAEEAGMLDRAAKQLGARSRELVDDAKRRLRT</sequence>
<name>A0A5Q4ZET4_9BURK</name>
<evidence type="ECO:0000313" key="3">
    <source>
        <dbReference type="EMBL" id="VVD29969.1"/>
    </source>
</evidence>
<dbReference type="Proteomes" id="UP000325811">
    <property type="component" value="Chromosome I"/>
</dbReference>
<keyword evidence="2" id="KW-0472">Membrane</keyword>
<evidence type="ECO:0000313" key="4">
    <source>
        <dbReference type="Proteomes" id="UP000325811"/>
    </source>
</evidence>
<dbReference type="AlphaFoldDB" id="A0A5Q4ZET4"/>
<evidence type="ECO:0000256" key="1">
    <source>
        <dbReference type="SAM" id="MobiDB-lite"/>
    </source>
</evidence>